<evidence type="ECO:0000256" key="1">
    <source>
        <dbReference type="SAM" id="SignalP"/>
    </source>
</evidence>
<feature type="chain" id="PRO_5032799228" description="DUF306 domain-containing protein" evidence="1">
    <location>
        <begin position="21"/>
        <end position="146"/>
    </location>
</feature>
<keyword evidence="3" id="KW-1185">Reference proteome</keyword>
<gene>
    <name evidence="2" type="ORF">DLJ53_14955</name>
</gene>
<dbReference type="EMBL" id="QHHQ01000003">
    <property type="protein sequence ID" value="RAI00560.1"/>
    <property type="molecule type" value="Genomic_DNA"/>
</dbReference>
<keyword evidence="1" id="KW-0732">Signal</keyword>
<protein>
    <recommendedName>
        <fullName evidence="4">DUF306 domain-containing protein</fullName>
    </recommendedName>
</protein>
<reference evidence="2 3" key="1">
    <citation type="submission" date="2018-05" db="EMBL/GenBank/DDBJ databases">
        <title>Acuticoccus sediminis sp. nov., isolated from deep-sea sediment of Indian Ocean.</title>
        <authorList>
            <person name="Liu X."/>
            <person name="Lai Q."/>
            <person name="Du Y."/>
            <person name="Sun F."/>
            <person name="Zhang X."/>
            <person name="Wang S."/>
            <person name="Shao Z."/>
        </authorList>
    </citation>
    <scope>NUCLEOTIDE SEQUENCE [LARGE SCALE GENOMIC DNA]</scope>
    <source>
        <strain evidence="2 3">PTG4-2</strain>
    </source>
</reference>
<comment type="caution">
    <text evidence="2">The sequence shown here is derived from an EMBL/GenBank/DDBJ whole genome shotgun (WGS) entry which is preliminary data.</text>
</comment>
<evidence type="ECO:0000313" key="2">
    <source>
        <dbReference type="EMBL" id="RAI00560.1"/>
    </source>
</evidence>
<dbReference type="RefSeq" id="WP_111346611.1">
    <property type="nucleotide sequence ID" value="NZ_JAIWKD010000008.1"/>
</dbReference>
<dbReference type="Proteomes" id="UP000249590">
    <property type="component" value="Unassembled WGS sequence"/>
</dbReference>
<sequence>MRSSILAALVLAITAAEASAGDIDLVGRWTCHVSTPDITADSTTTYHPDGTLEAILSTSVHLGARTCTIGGTGDGRWTLEGTSLVETYSDLQFAPLTCRDILPPQTVEAMRDRVMDGPMRATLSDITATSFTKAHDDTADACARDD</sequence>
<feature type="signal peptide" evidence="1">
    <location>
        <begin position="1"/>
        <end position="20"/>
    </location>
</feature>
<name>A0A8B2NQG3_9HYPH</name>
<evidence type="ECO:0008006" key="4">
    <source>
        <dbReference type="Google" id="ProtNLM"/>
    </source>
</evidence>
<organism evidence="2 3">
    <name type="scientific">Acuticoccus sediminis</name>
    <dbReference type="NCBI Taxonomy" id="2184697"/>
    <lineage>
        <taxon>Bacteria</taxon>
        <taxon>Pseudomonadati</taxon>
        <taxon>Pseudomonadota</taxon>
        <taxon>Alphaproteobacteria</taxon>
        <taxon>Hyphomicrobiales</taxon>
        <taxon>Amorphaceae</taxon>
        <taxon>Acuticoccus</taxon>
    </lineage>
</organism>
<accession>A0A8B2NQG3</accession>
<dbReference type="AlphaFoldDB" id="A0A8B2NQG3"/>
<evidence type="ECO:0000313" key="3">
    <source>
        <dbReference type="Proteomes" id="UP000249590"/>
    </source>
</evidence>
<proteinExistence type="predicted"/>